<comment type="subcellular location">
    <subcellularLocation>
        <location evidence="1">Membrane</location>
    </subcellularLocation>
</comment>
<geneLocation type="plasmid" evidence="7 8">
    <name>pAA1-1b</name>
</geneLocation>
<protein>
    <recommendedName>
        <fullName evidence="6">Mechanosensitive ion channel MscS domain-containing protein</fullName>
    </recommendedName>
</protein>
<feature type="transmembrane region" description="Helical" evidence="5">
    <location>
        <begin position="45"/>
        <end position="64"/>
    </location>
</feature>
<feature type="transmembrane region" description="Helical" evidence="5">
    <location>
        <begin position="70"/>
        <end position="103"/>
    </location>
</feature>
<sequence>MKGLTRYLALGFALGGGFLVYALSGLGRQALTRLGLAHLAPGVRVLEALGYVVVLALDLSAAGYHPTAFLAGGAVVGAVAGLAAQATLSNILSGLVLMFSGAFRLGSRIRVRSWAYGGAEYTGRVVDITLVHTVLQGPQGEIRVPNARLMDSVVVHEEKLSLEVILPSWSWAEALEGRLSARFEPKALEGGGCGGTSTCGRRTWTKR</sequence>
<evidence type="ECO:0000313" key="8">
    <source>
        <dbReference type="Proteomes" id="UP000825379"/>
    </source>
</evidence>
<dbReference type="Proteomes" id="UP000825379">
    <property type="component" value="Plasmid pAA1-1b"/>
</dbReference>
<evidence type="ECO:0000256" key="3">
    <source>
        <dbReference type="ARBA" id="ARBA00022989"/>
    </source>
</evidence>
<dbReference type="InterPro" id="IPR023408">
    <property type="entry name" value="MscS_beta-dom_sf"/>
</dbReference>
<evidence type="ECO:0000256" key="5">
    <source>
        <dbReference type="SAM" id="Phobius"/>
    </source>
</evidence>
<dbReference type="AlphaFoldDB" id="A0AAD1KXY8"/>
<dbReference type="InterPro" id="IPR045275">
    <property type="entry name" value="MscS_archaea/bacteria_type"/>
</dbReference>
<organism evidence="7 8">
    <name type="scientific">Thermus thermophilus</name>
    <dbReference type="NCBI Taxonomy" id="274"/>
    <lineage>
        <taxon>Bacteria</taxon>
        <taxon>Thermotogati</taxon>
        <taxon>Deinococcota</taxon>
        <taxon>Deinococci</taxon>
        <taxon>Thermales</taxon>
        <taxon>Thermaceae</taxon>
        <taxon>Thermus</taxon>
    </lineage>
</organism>
<evidence type="ECO:0000256" key="4">
    <source>
        <dbReference type="ARBA" id="ARBA00023136"/>
    </source>
</evidence>
<evidence type="ECO:0000256" key="2">
    <source>
        <dbReference type="ARBA" id="ARBA00022692"/>
    </source>
</evidence>
<dbReference type="PANTHER" id="PTHR30221:SF1">
    <property type="entry name" value="SMALL-CONDUCTANCE MECHANOSENSITIVE CHANNEL"/>
    <property type="match status" value="1"/>
</dbReference>
<dbReference type="Gene3D" id="1.10.287.1260">
    <property type="match status" value="1"/>
</dbReference>
<reference evidence="7" key="1">
    <citation type="submission" date="2021-07" db="EMBL/GenBank/DDBJ databases">
        <title>Complete genome sequences of four Thermus thermophilus strains isolated from Arima Hot Spring in Japan.</title>
        <authorList>
            <person name="Tomariguchi N."/>
            <person name="Ueno Y."/>
            <person name="Miyazaki K."/>
        </authorList>
    </citation>
    <scope>NUCLEOTIDE SEQUENCE</scope>
    <source>
        <strain evidence="7">AA1-1</strain>
        <plasmid evidence="7">pAA1-1b</plasmid>
    </source>
</reference>
<evidence type="ECO:0000259" key="6">
    <source>
        <dbReference type="Pfam" id="PF00924"/>
    </source>
</evidence>
<dbReference type="EMBL" id="AP024927">
    <property type="protein sequence ID" value="BCZ88037.1"/>
    <property type="molecule type" value="Genomic_DNA"/>
</dbReference>
<dbReference type="InterPro" id="IPR006685">
    <property type="entry name" value="MscS_channel_2nd"/>
</dbReference>
<dbReference type="SUPFAM" id="SSF50182">
    <property type="entry name" value="Sm-like ribonucleoproteins"/>
    <property type="match status" value="1"/>
</dbReference>
<evidence type="ECO:0000256" key="1">
    <source>
        <dbReference type="ARBA" id="ARBA00004370"/>
    </source>
</evidence>
<evidence type="ECO:0000313" key="7">
    <source>
        <dbReference type="EMBL" id="BCZ88037.1"/>
    </source>
</evidence>
<dbReference type="RefSeq" id="WP_172619240.1">
    <property type="nucleotide sequence ID" value="NZ_AP019793.1"/>
</dbReference>
<dbReference type="Gene3D" id="2.30.30.60">
    <property type="match status" value="1"/>
</dbReference>
<keyword evidence="2 5" id="KW-0812">Transmembrane</keyword>
<dbReference type="GO" id="GO:0008381">
    <property type="term" value="F:mechanosensitive monoatomic ion channel activity"/>
    <property type="evidence" value="ECO:0007669"/>
    <property type="project" value="InterPro"/>
</dbReference>
<keyword evidence="7" id="KW-0614">Plasmid</keyword>
<dbReference type="GO" id="GO:0016020">
    <property type="term" value="C:membrane"/>
    <property type="evidence" value="ECO:0007669"/>
    <property type="project" value="UniProtKB-SubCell"/>
</dbReference>
<dbReference type="InterPro" id="IPR010920">
    <property type="entry name" value="LSM_dom_sf"/>
</dbReference>
<dbReference type="Pfam" id="PF00924">
    <property type="entry name" value="MS_channel_2nd"/>
    <property type="match status" value="1"/>
</dbReference>
<gene>
    <name evidence="7" type="ORF">TthAA11_22190</name>
</gene>
<name>A0AAD1KXY8_THETH</name>
<feature type="transmembrane region" description="Helical" evidence="5">
    <location>
        <begin position="6"/>
        <end position="24"/>
    </location>
</feature>
<proteinExistence type="predicted"/>
<keyword evidence="3 5" id="KW-1133">Transmembrane helix</keyword>
<keyword evidence="4 5" id="KW-0472">Membrane</keyword>
<accession>A0AAD1KXY8</accession>
<dbReference type="PANTHER" id="PTHR30221">
    <property type="entry name" value="SMALL-CONDUCTANCE MECHANOSENSITIVE CHANNEL"/>
    <property type="match status" value="1"/>
</dbReference>
<feature type="domain" description="Mechanosensitive ion channel MscS" evidence="6">
    <location>
        <begin position="87"/>
        <end position="154"/>
    </location>
</feature>